<keyword evidence="2 7" id="KW-0812">Transmembrane</keyword>
<proteinExistence type="predicted"/>
<name>A0ABS4PRX2_9PSEU</name>
<evidence type="ECO:0000256" key="6">
    <source>
        <dbReference type="ARBA" id="ARBA00023136"/>
    </source>
</evidence>
<evidence type="ECO:0000313" key="11">
    <source>
        <dbReference type="Proteomes" id="UP000741013"/>
    </source>
</evidence>
<evidence type="ECO:0000256" key="7">
    <source>
        <dbReference type="SAM" id="Phobius"/>
    </source>
</evidence>
<dbReference type="SUPFAM" id="SSF52540">
    <property type="entry name" value="P-loop containing nucleoside triphosphate hydrolases"/>
    <property type="match status" value="1"/>
</dbReference>
<comment type="subcellular location">
    <subcellularLocation>
        <location evidence="1">Cell membrane</location>
        <topology evidence="1">Multi-pass membrane protein</topology>
    </subcellularLocation>
</comment>
<dbReference type="SMART" id="SM00382">
    <property type="entry name" value="AAA"/>
    <property type="match status" value="1"/>
</dbReference>
<feature type="domain" description="ABC transporter" evidence="8">
    <location>
        <begin position="340"/>
        <end position="569"/>
    </location>
</feature>
<dbReference type="Pfam" id="PF00664">
    <property type="entry name" value="ABC_membrane"/>
    <property type="match status" value="1"/>
</dbReference>
<dbReference type="SUPFAM" id="SSF90123">
    <property type="entry name" value="ABC transporter transmembrane region"/>
    <property type="match status" value="1"/>
</dbReference>
<dbReference type="InterPro" id="IPR003593">
    <property type="entry name" value="AAA+_ATPase"/>
</dbReference>
<keyword evidence="6 7" id="KW-0472">Membrane</keyword>
<dbReference type="PROSITE" id="PS50929">
    <property type="entry name" value="ABC_TM1F"/>
    <property type="match status" value="1"/>
</dbReference>
<protein>
    <submittedName>
        <fullName evidence="10">ATP-binding cassette subfamily C protein</fullName>
    </submittedName>
</protein>
<comment type="caution">
    <text evidence="10">The sequence shown here is derived from an EMBL/GenBank/DDBJ whole genome shotgun (WGS) entry which is preliminary data.</text>
</comment>
<feature type="domain" description="ABC transmembrane type-1" evidence="9">
    <location>
        <begin position="27"/>
        <end position="310"/>
    </location>
</feature>
<sequence>MSLPVATPAEVRRATWQLVRADRRAMAVVLALNGLAALAGLAAPWLVGRIVDLVGAGRADTSTVDLLAAAIVACALAQVLLTRFARNAGHRLGERTLARLREDFVDETLALPAPVVERTGTGDLMARGAADVSTVGVTLRDAAPTLFISTVQLTFVFTALFVLDPLFGLCSMVGLPLLMVISRWYLKRARDAYLHEGQTLSEMSDSLVETAEGARTVEAFGLGSRQIEATDARVREAHTARVRTLFLRSVLYPVVDFVYALPAAVLLLAGGFFVANDLVTLGAAISAVLYAWQLTEPMDFLLDWLDQLQRSGASFARLKGVGKAVPDRAPTTEVPADDRLVVSDVRYSYGSGKDVLHGVDLSVRPGERLALVGPSGAGKSTLGRLLAGLAAPGSGSVTVGGVPVADLAPEVLRERVVLVTQEHHVFLGTIRDNLTIAAPDADDARLLAALDVVDAGWVRSLPSGLDSVDVRLDAPQAQQLALARVVLADPHTVVLDEATALLDPRTARNVERSVAAVLAGRTVVAIAHRLHTAHDADRIAVVDGGRITELGTHAALVDAGGTYSTLWHSWHGDRVP</sequence>
<evidence type="ECO:0000256" key="5">
    <source>
        <dbReference type="ARBA" id="ARBA00022989"/>
    </source>
</evidence>
<feature type="transmembrane region" description="Helical" evidence="7">
    <location>
        <begin position="166"/>
        <end position="186"/>
    </location>
</feature>
<keyword evidence="4 10" id="KW-0067">ATP-binding</keyword>
<dbReference type="CDD" id="cd07346">
    <property type="entry name" value="ABC_6TM_exporters"/>
    <property type="match status" value="1"/>
</dbReference>
<dbReference type="InterPro" id="IPR027417">
    <property type="entry name" value="P-loop_NTPase"/>
</dbReference>
<dbReference type="InterPro" id="IPR036640">
    <property type="entry name" value="ABC1_TM_sf"/>
</dbReference>
<dbReference type="Gene3D" id="3.40.50.300">
    <property type="entry name" value="P-loop containing nucleotide triphosphate hydrolases"/>
    <property type="match status" value="1"/>
</dbReference>
<dbReference type="PANTHER" id="PTHR43394:SF1">
    <property type="entry name" value="ATP-BINDING CASSETTE SUB-FAMILY B MEMBER 10, MITOCHONDRIAL"/>
    <property type="match status" value="1"/>
</dbReference>
<feature type="transmembrane region" description="Helical" evidence="7">
    <location>
        <begin position="66"/>
        <end position="85"/>
    </location>
</feature>
<keyword evidence="3" id="KW-0547">Nucleotide-binding</keyword>
<dbReference type="Pfam" id="PF00005">
    <property type="entry name" value="ABC_tran"/>
    <property type="match status" value="1"/>
</dbReference>
<gene>
    <name evidence="10" type="ORF">JOM49_003579</name>
</gene>
<dbReference type="PROSITE" id="PS50893">
    <property type="entry name" value="ABC_TRANSPORTER_2"/>
    <property type="match status" value="1"/>
</dbReference>
<organism evidence="10 11">
    <name type="scientific">Amycolatopsis magusensis</name>
    <dbReference type="NCBI Taxonomy" id="882444"/>
    <lineage>
        <taxon>Bacteria</taxon>
        <taxon>Bacillati</taxon>
        <taxon>Actinomycetota</taxon>
        <taxon>Actinomycetes</taxon>
        <taxon>Pseudonocardiales</taxon>
        <taxon>Pseudonocardiaceae</taxon>
        <taxon>Amycolatopsis</taxon>
    </lineage>
</organism>
<dbReference type="InterPro" id="IPR003439">
    <property type="entry name" value="ABC_transporter-like_ATP-bd"/>
</dbReference>
<keyword evidence="11" id="KW-1185">Reference proteome</keyword>
<evidence type="ECO:0000256" key="4">
    <source>
        <dbReference type="ARBA" id="ARBA00022840"/>
    </source>
</evidence>
<accession>A0ABS4PRX2</accession>
<feature type="transmembrane region" description="Helical" evidence="7">
    <location>
        <begin position="25"/>
        <end position="46"/>
    </location>
</feature>
<evidence type="ECO:0000256" key="2">
    <source>
        <dbReference type="ARBA" id="ARBA00022692"/>
    </source>
</evidence>
<reference evidence="10 11" key="1">
    <citation type="submission" date="2021-03" db="EMBL/GenBank/DDBJ databases">
        <title>Sequencing the genomes of 1000 actinobacteria strains.</title>
        <authorList>
            <person name="Klenk H.-P."/>
        </authorList>
    </citation>
    <scope>NUCLEOTIDE SEQUENCE [LARGE SCALE GENOMIC DNA]</scope>
    <source>
        <strain evidence="10 11">DSM 45510</strain>
    </source>
</reference>
<dbReference type="Gene3D" id="1.20.1560.10">
    <property type="entry name" value="ABC transporter type 1, transmembrane domain"/>
    <property type="match status" value="1"/>
</dbReference>
<evidence type="ECO:0000313" key="10">
    <source>
        <dbReference type="EMBL" id="MBP2182053.1"/>
    </source>
</evidence>
<feature type="transmembrane region" description="Helical" evidence="7">
    <location>
        <begin position="142"/>
        <end position="160"/>
    </location>
</feature>
<feature type="transmembrane region" description="Helical" evidence="7">
    <location>
        <begin position="250"/>
        <end position="272"/>
    </location>
</feature>
<dbReference type="InterPro" id="IPR039421">
    <property type="entry name" value="Type_1_exporter"/>
</dbReference>
<evidence type="ECO:0000256" key="1">
    <source>
        <dbReference type="ARBA" id="ARBA00004651"/>
    </source>
</evidence>
<dbReference type="PANTHER" id="PTHR43394">
    <property type="entry name" value="ATP-DEPENDENT PERMEASE MDL1, MITOCHONDRIAL"/>
    <property type="match status" value="1"/>
</dbReference>
<dbReference type="GO" id="GO:0005524">
    <property type="term" value="F:ATP binding"/>
    <property type="evidence" value="ECO:0007669"/>
    <property type="project" value="UniProtKB-KW"/>
</dbReference>
<evidence type="ECO:0000256" key="3">
    <source>
        <dbReference type="ARBA" id="ARBA00022741"/>
    </source>
</evidence>
<dbReference type="Proteomes" id="UP000741013">
    <property type="component" value="Unassembled WGS sequence"/>
</dbReference>
<dbReference type="RefSeq" id="WP_209665399.1">
    <property type="nucleotide sequence ID" value="NZ_JAGGMS010000001.1"/>
</dbReference>
<dbReference type="InterPro" id="IPR011527">
    <property type="entry name" value="ABC1_TM_dom"/>
</dbReference>
<evidence type="ECO:0000259" key="8">
    <source>
        <dbReference type="PROSITE" id="PS50893"/>
    </source>
</evidence>
<evidence type="ECO:0000259" key="9">
    <source>
        <dbReference type="PROSITE" id="PS50929"/>
    </source>
</evidence>
<dbReference type="EMBL" id="JAGGMS010000001">
    <property type="protein sequence ID" value="MBP2182053.1"/>
    <property type="molecule type" value="Genomic_DNA"/>
</dbReference>
<keyword evidence="5 7" id="KW-1133">Transmembrane helix</keyword>